<protein>
    <submittedName>
        <fullName evidence="2">Uncharacterized protein</fullName>
    </submittedName>
</protein>
<proteinExistence type="predicted"/>
<comment type="caution">
    <text evidence="2">The sequence shown here is derived from an EMBL/GenBank/DDBJ whole genome shotgun (WGS) entry which is preliminary data.</text>
</comment>
<dbReference type="Proteomes" id="UP001154282">
    <property type="component" value="Unassembled WGS sequence"/>
</dbReference>
<dbReference type="EMBL" id="CAMGYJ010000007">
    <property type="protein sequence ID" value="CAI0441613.1"/>
    <property type="molecule type" value="Genomic_DNA"/>
</dbReference>
<organism evidence="2 3">
    <name type="scientific">Linum tenue</name>
    <dbReference type="NCBI Taxonomy" id="586396"/>
    <lineage>
        <taxon>Eukaryota</taxon>
        <taxon>Viridiplantae</taxon>
        <taxon>Streptophyta</taxon>
        <taxon>Embryophyta</taxon>
        <taxon>Tracheophyta</taxon>
        <taxon>Spermatophyta</taxon>
        <taxon>Magnoliopsida</taxon>
        <taxon>eudicotyledons</taxon>
        <taxon>Gunneridae</taxon>
        <taxon>Pentapetalae</taxon>
        <taxon>rosids</taxon>
        <taxon>fabids</taxon>
        <taxon>Malpighiales</taxon>
        <taxon>Linaceae</taxon>
        <taxon>Linum</taxon>
    </lineage>
</organism>
<keyword evidence="3" id="KW-1185">Reference proteome</keyword>
<evidence type="ECO:0000256" key="1">
    <source>
        <dbReference type="SAM" id="MobiDB-lite"/>
    </source>
</evidence>
<feature type="compositionally biased region" description="Polar residues" evidence="1">
    <location>
        <begin position="28"/>
        <end position="41"/>
    </location>
</feature>
<name>A0AAV0M810_9ROSI</name>
<evidence type="ECO:0000313" key="2">
    <source>
        <dbReference type="EMBL" id="CAI0441613.1"/>
    </source>
</evidence>
<gene>
    <name evidence="2" type="ORF">LITE_LOCUS26941</name>
</gene>
<sequence length="41" mass="4494">MTATTPPLKPTTTTTESMSTKRTRIGSAKTTAFTRSSWTKM</sequence>
<feature type="compositionally biased region" description="Low complexity" evidence="1">
    <location>
        <begin position="1"/>
        <end position="20"/>
    </location>
</feature>
<reference evidence="2" key="1">
    <citation type="submission" date="2022-08" db="EMBL/GenBank/DDBJ databases">
        <authorList>
            <person name="Gutierrez-Valencia J."/>
        </authorList>
    </citation>
    <scope>NUCLEOTIDE SEQUENCE</scope>
</reference>
<dbReference type="AlphaFoldDB" id="A0AAV0M810"/>
<accession>A0AAV0M810</accession>
<evidence type="ECO:0000313" key="3">
    <source>
        <dbReference type="Proteomes" id="UP001154282"/>
    </source>
</evidence>
<feature type="region of interest" description="Disordered" evidence="1">
    <location>
        <begin position="1"/>
        <end position="41"/>
    </location>
</feature>